<organism evidence="4 5">
    <name type="scientific">Mycolicibacterium komossense</name>
    <dbReference type="NCBI Taxonomy" id="1779"/>
    <lineage>
        <taxon>Bacteria</taxon>
        <taxon>Bacillati</taxon>
        <taxon>Actinomycetota</taxon>
        <taxon>Actinomycetes</taxon>
        <taxon>Mycobacteriales</taxon>
        <taxon>Mycobacteriaceae</taxon>
        <taxon>Mycolicibacterium</taxon>
    </lineage>
</organism>
<dbReference type="InterPro" id="IPR050288">
    <property type="entry name" value="Cellulose_deg_GH3"/>
</dbReference>
<dbReference type="RefSeq" id="WP_264070746.1">
    <property type="nucleotide sequence ID" value="NZ_JACKTY010000043.1"/>
</dbReference>
<protein>
    <submittedName>
        <fullName evidence="4">Glycoside hydrolase family 3 C-terminal domain-containing protein</fullName>
    </submittedName>
</protein>
<evidence type="ECO:0000313" key="4">
    <source>
        <dbReference type="EMBL" id="MCV7229504.1"/>
    </source>
</evidence>
<evidence type="ECO:0000259" key="3">
    <source>
        <dbReference type="SMART" id="SM01217"/>
    </source>
</evidence>
<dbReference type="Gene3D" id="3.40.50.1700">
    <property type="entry name" value="Glycoside hydrolase family 3 C-terminal domain"/>
    <property type="match status" value="1"/>
</dbReference>
<dbReference type="Pfam" id="PF14310">
    <property type="entry name" value="Fn3-like"/>
    <property type="match status" value="1"/>
</dbReference>
<dbReference type="InterPro" id="IPR017853">
    <property type="entry name" value="GH"/>
</dbReference>
<accession>A0ABT3CJ76</accession>
<sequence>MTIDISQLTLEQKASLLSGKDFWSTKSIDEAGIPAIVLTDGPHGVRRQAEDDDHLGINTSLPSTCFPPAVAVGSSWDRDLAARVGAAVGREARAFGVSVILGPGVNIKRSPLCGRNFEYYSEDPYLSGVLGAAHVTGLQGTGVGASIKHFAANNQETERMRISADIDERTLREIYLPAFERVVTEARPATVMCSYNKINDVYASHNRWLLTDVLRTDWGFEGAVVSDWGAVSDRVAGVAAGMDLEMPGSGGATDRQIVDAVRAGKLDEQLVEQAVERVLALTRLPHDATGEFDTDDHHALAREVAADSIVLLKNDDEVLPLRENTSVAVIGAFAAQPRFQGGGSSHLNPTRVDAALDAIRDQAQALGVTVEYCEGFTIAVSDRGERLRDEAVQASGRADIAVVFAGLGDRQESEGFDRDTLALPDDQIQLIRAVAATAARTVVVLSNGGVVSLEGWHDGVDAIVEGWLLGQAGGSALADVLFGHVNPSGHLAETIPLRLQDNPSWLNFPGEQGHVRYGEGVFVGYRYYTSANTPVRYPFGHGLSYTTFSTDALVPRATGDTTADVEVTVTNTGNRTGKHVVQLYVASAATTVRRPVRELRAFTKVELRPGQSTTVHFTLNRRSFAHWDNDFGGWVVPGGTYSIQVGANASEVLLDEPITLTGDAIPHRLTLNSTVGDWFGHPVVGPLLTQGMSAAMTDAQVLQAQDNPDLMKMVESMPMRQFITFTQGAIPVETLEQLMALSTETDS</sequence>
<dbReference type="InterPro" id="IPR001764">
    <property type="entry name" value="Glyco_hydro_3_N"/>
</dbReference>
<keyword evidence="5" id="KW-1185">Reference proteome</keyword>
<dbReference type="Gene3D" id="2.60.40.10">
    <property type="entry name" value="Immunoglobulins"/>
    <property type="match status" value="1"/>
</dbReference>
<gene>
    <name evidence="4" type="ORF">H7J73_26195</name>
</gene>
<comment type="caution">
    <text evidence="4">The sequence shown here is derived from an EMBL/GenBank/DDBJ whole genome shotgun (WGS) entry which is preliminary data.</text>
</comment>
<dbReference type="Pfam" id="PF00933">
    <property type="entry name" value="Glyco_hydro_3"/>
    <property type="match status" value="1"/>
</dbReference>
<dbReference type="Gene3D" id="3.20.20.300">
    <property type="entry name" value="Glycoside hydrolase, family 3, N-terminal domain"/>
    <property type="match status" value="1"/>
</dbReference>
<dbReference type="InterPro" id="IPR002772">
    <property type="entry name" value="Glyco_hydro_3_C"/>
</dbReference>
<dbReference type="Pfam" id="PF01915">
    <property type="entry name" value="Glyco_hydro_3_C"/>
    <property type="match status" value="1"/>
</dbReference>
<name>A0ABT3CJ76_9MYCO</name>
<dbReference type="SUPFAM" id="SSF51445">
    <property type="entry name" value="(Trans)glycosidases"/>
    <property type="match status" value="1"/>
</dbReference>
<evidence type="ECO:0000256" key="2">
    <source>
        <dbReference type="ARBA" id="ARBA00022801"/>
    </source>
</evidence>
<evidence type="ECO:0000313" key="5">
    <source>
        <dbReference type="Proteomes" id="UP001526201"/>
    </source>
</evidence>
<dbReference type="EMBL" id="JACKTY010000043">
    <property type="protein sequence ID" value="MCV7229504.1"/>
    <property type="molecule type" value="Genomic_DNA"/>
</dbReference>
<dbReference type="Proteomes" id="UP001526201">
    <property type="component" value="Unassembled WGS sequence"/>
</dbReference>
<dbReference type="InterPro" id="IPR026891">
    <property type="entry name" value="Fn3-like"/>
</dbReference>
<proteinExistence type="inferred from homology"/>
<dbReference type="PANTHER" id="PTHR42715">
    <property type="entry name" value="BETA-GLUCOSIDASE"/>
    <property type="match status" value="1"/>
</dbReference>
<dbReference type="GO" id="GO:0016787">
    <property type="term" value="F:hydrolase activity"/>
    <property type="evidence" value="ECO:0007669"/>
    <property type="project" value="UniProtKB-KW"/>
</dbReference>
<evidence type="ECO:0000256" key="1">
    <source>
        <dbReference type="ARBA" id="ARBA00005336"/>
    </source>
</evidence>
<dbReference type="PRINTS" id="PR00133">
    <property type="entry name" value="GLHYDRLASE3"/>
</dbReference>
<dbReference type="SUPFAM" id="SSF52279">
    <property type="entry name" value="Beta-D-glucan exohydrolase, C-terminal domain"/>
    <property type="match status" value="1"/>
</dbReference>
<dbReference type="PANTHER" id="PTHR42715:SF10">
    <property type="entry name" value="BETA-GLUCOSIDASE"/>
    <property type="match status" value="1"/>
</dbReference>
<dbReference type="InterPro" id="IPR036881">
    <property type="entry name" value="Glyco_hydro_3_C_sf"/>
</dbReference>
<comment type="similarity">
    <text evidence="1">Belongs to the glycosyl hydrolase 3 family.</text>
</comment>
<dbReference type="InterPro" id="IPR013783">
    <property type="entry name" value="Ig-like_fold"/>
</dbReference>
<keyword evidence="2 4" id="KW-0378">Hydrolase</keyword>
<dbReference type="SMART" id="SM01217">
    <property type="entry name" value="Fn3_like"/>
    <property type="match status" value="1"/>
</dbReference>
<dbReference type="InterPro" id="IPR036962">
    <property type="entry name" value="Glyco_hydro_3_N_sf"/>
</dbReference>
<reference evidence="4 5" key="1">
    <citation type="journal article" date="2022" name="BMC Genomics">
        <title>Comparative genome analysis of mycobacteria focusing on tRNA and non-coding RNA.</title>
        <authorList>
            <person name="Behra P.R.K."/>
            <person name="Pettersson B.M.F."/>
            <person name="Ramesh M."/>
            <person name="Das S."/>
            <person name="Dasgupta S."/>
            <person name="Kirsebom L.A."/>
        </authorList>
    </citation>
    <scope>NUCLEOTIDE SEQUENCE [LARGE SCALE GENOMIC DNA]</scope>
    <source>
        <strain evidence="4 5">DSM 44078</strain>
    </source>
</reference>
<feature type="domain" description="Fibronectin type III-like" evidence="3">
    <location>
        <begin position="579"/>
        <end position="649"/>
    </location>
</feature>